<keyword evidence="4 8" id="KW-0863">Zinc-finger</keyword>
<keyword evidence="3" id="KW-0479">Metal-binding</keyword>
<comment type="subcellular location">
    <subcellularLocation>
        <location evidence="1">Membrane</location>
        <topology evidence="1">Multi-pass membrane protein</topology>
    </subcellularLocation>
</comment>
<proteinExistence type="predicted"/>
<dbReference type="Proteomes" id="UP000695022">
    <property type="component" value="Unplaced"/>
</dbReference>
<keyword evidence="5" id="KW-0862">Zinc</keyword>
<evidence type="ECO:0000256" key="5">
    <source>
        <dbReference type="ARBA" id="ARBA00022833"/>
    </source>
</evidence>
<evidence type="ECO:0000256" key="3">
    <source>
        <dbReference type="ARBA" id="ARBA00022723"/>
    </source>
</evidence>
<sequence>MVTSVMYRLEHQKLHEKHRGHEAMHAEMVLILIAAIFVAQVALVQWKKLHFRSYQLLTLIAMMVIPVGICVSHHWWRFIICWCVFNMATGFVMFKATRPLLAGSTPRLVYKWFYLIYKISYGLGIVGYLAIMLTLLGVNALFLAKPNTWMDFGILCLYYGLYYGVVGRDLAEICTDKIAAKVGYYSHSGLPARGLEPGICSVCGNHLLVTLGDNDSAVIEKTYQLNCGHVFHEFCIRGWCIIGKKQICPYCREKVDLKRVFKNPWERPHVLYGQLLDWIRYMVAWQPLIISAVQGINYLLGLE</sequence>
<feature type="transmembrane region" description="Helical" evidence="9">
    <location>
        <begin position="115"/>
        <end position="142"/>
    </location>
</feature>
<dbReference type="PANTHER" id="PTHR13407">
    <property type="entry name" value="RNF121 PROTEIN"/>
    <property type="match status" value="1"/>
</dbReference>
<keyword evidence="7 9" id="KW-0472">Membrane</keyword>
<dbReference type="PROSITE" id="PS50089">
    <property type="entry name" value="ZF_RING_2"/>
    <property type="match status" value="1"/>
</dbReference>
<gene>
    <name evidence="12" type="primary">LOC106815943</name>
</gene>
<evidence type="ECO:0000256" key="8">
    <source>
        <dbReference type="PROSITE-ProRule" id="PRU00175"/>
    </source>
</evidence>
<organism evidence="11 12">
    <name type="scientific">Priapulus caudatus</name>
    <name type="common">Priapulid worm</name>
    <dbReference type="NCBI Taxonomy" id="37621"/>
    <lineage>
        <taxon>Eukaryota</taxon>
        <taxon>Metazoa</taxon>
        <taxon>Ecdysozoa</taxon>
        <taxon>Scalidophora</taxon>
        <taxon>Priapulida</taxon>
        <taxon>Priapulimorpha</taxon>
        <taxon>Priapulimorphida</taxon>
        <taxon>Priapulidae</taxon>
        <taxon>Priapulus</taxon>
    </lineage>
</organism>
<evidence type="ECO:0000313" key="11">
    <source>
        <dbReference type="Proteomes" id="UP000695022"/>
    </source>
</evidence>
<keyword evidence="2 9" id="KW-0812">Transmembrane</keyword>
<dbReference type="PANTHER" id="PTHR13407:SF0">
    <property type="entry name" value="FI05221P"/>
    <property type="match status" value="1"/>
</dbReference>
<accession>A0ABM1EUU1</accession>
<dbReference type="SUPFAM" id="SSF57850">
    <property type="entry name" value="RING/U-box"/>
    <property type="match status" value="1"/>
</dbReference>
<dbReference type="InterPro" id="IPR040176">
    <property type="entry name" value="RNF121/RNF175"/>
</dbReference>
<dbReference type="RefSeq" id="XP_014675962.1">
    <property type="nucleotide sequence ID" value="XM_014820476.1"/>
</dbReference>
<dbReference type="InterPro" id="IPR013083">
    <property type="entry name" value="Znf_RING/FYVE/PHD"/>
</dbReference>
<evidence type="ECO:0000256" key="1">
    <source>
        <dbReference type="ARBA" id="ARBA00004141"/>
    </source>
</evidence>
<reference evidence="12" key="1">
    <citation type="submission" date="2025-08" db="UniProtKB">
        <authorList>
            <consortium name="RefSeq"/>
        </authorList>
    </citation>
    <scope>IDENTIFICATION</scope>
</reference>
<feature type="transmembrane region" description="Helical" evidence="9">
    <location>
        <begin position="23"/>
        <end position="44"/>
    </location>
</feature>
<evidence type="ECO:0000256" key="4">
    <source>
        <dbReference type="ARBA" id="ARBA00022771"/>
    </source>
</evidence>
<keyword evidence="11" id="KW-1185">Reference proteome</keyword>
<feature type="transmembrane region" description="Helical" evidence="9">
    <location>
        <begin position="51"/>
        <end position="69"/>
    </location>
</feature>
<evidence type="ECO:0000313" key="12">
    <source>
        <dbReference type="RefSeq" id="XP_014675962.1"/>
    </source>
</evidence>
<dbReference type="GeneID" id="106815943"/>
<keyword evidence="6 9" id="KW-1133">Transmembrane helix</keyword>
<dbReference type="Gene3D" id="3.30.40.10">
    <property type="entry name" value="Zinc/RING finger domain, C3HC4 (zinc finger)"/>
    <property type="match status" value="1"/>
</dbReference>
<evidence type="ECO:0000256" key="9">
    <source>
        <dbReference type="SAM" id="Phobius"/>
    </source>
</evidence>
<evidence type="ECO:0000259" key="10">
    <source>
        <dbReference type="PROSITE" id="PS50089"/>
    </source>
</evidence>
<name>A0ABM1EUU1_PRICU</name>
<dbReference type="SMART" id="SM00184">
    <property type="entry name" value="RING"/>
    <property type="match status" value="1"/>
</dbReference>
<evidence type="ECO:0000256" key="6">
    <source>
        <dbReference type="ARBA" id="ARBA00022989"/>
    </source>
</evidence>
<feature type="transmembrane region" description="Helical" evidence="9">
    <location>
        <begin position="75"/>
        <end position="94"/>
    </location>
</feature>
<evidence type="ECO:0000256" key="7">
    <source>
        <dbReference type="ARBA" id="ARBA00023136"/>
    </source>
</evidence>
<feature type="domain" description="RING-type" evidence="10">
    <location>
        <begin position="200"/>
        <end position="252"/>
    </location>
</feature>
<evidence type="ECO:0000256" key="2">
    <source>
        <dbReference type="ARBA" id="ARBA00022692"/>
    </source>
</evidence>
<dbReference type="InterPro" id="IPR001841">
    <property type="entry name" value="Znf_RING"/>
</dbReference>
<dbReference type="CDD" id="cd16475">
    <property type="entry name" value="RING-H2_RNF121-like"/>
    <property type="match status" value="1"/>
</dbReference>
<protein>
    <submittedName>
        <fullName evidence="12">RING finger protein 121-like isoform X1</fullName>
    </submittedName>
</protein>